<keyword evidence="2" id="KW-0472">Membrane</keyword>
<organism evidence="3 4">
    <name type="scientific">Methanosphaera stadtmanae</name>
    <dbReference type="NCBI Taxonomy" id="2317"/>
    <lineage>
        <taxon>Archaea</taxon>
        <taxon>Methanobacteriati</taxon>
        <taxon>Methanobacteriota</taxon>
        <taxon>Methanomada group</taxon>
        <taxon>Methanobacteria</taxon>
        <taxon>Methanobacteriales</taxon>
        <taxon>Methanobacteriaceae</taxon>
        <taxon>Methanosphaera</taxon>
    </lineage>
</organism>
<evidence type="ECO:0000256" key="2">
    <source>
        <dbReference type="SAM" id="Phobius"/>
    </source>
</evidence>
<reference evidence="3 4" key="1">
    <citation type="submission" date="2017-05" db="EMBL/GenBank/DDBJ databases">
        <title>Host range expansion of the Methanosphaera genus to humans and monogastric animals involves recent and extensive reduction in genome content.</title>
        <authorList>
            <person name="Hoedt E.C."/>
            <person name="Volmer J.G."/>
            <person name="Parks D.H."/>
            <person name="Rosewarne C.P."/>
            <person name="Denman S.E."/>
            <person name="Mcsweeney C.S."/>
            <person name="O Cuiv P."/>
            <person name="Hugenholtz P."/>
            <person name="Tyson G.W."/>
            <person name="Morrison M."/>
        </authorList>
    </citation>
    <scope>NUCLEOTIDE SEQUENCE [LARGE SCALE GENOMIC DNA]</scope>
    <source>
        <strain evidence="3 4">PA5</strain>
    </source>
</reference>
<proteinExistence type="predicted"/>
<evidence type="ECO:0000256" key="1">
    <source>
        <dbReference type="SAM" id="MobiDB-lite"/>
    </source>
</evidence>
<feature type="region of interest" description="Disordered" evidence="1">
    <location>
        <begin position="84"/>
        <end position="103"/>
    </location>
</feature>
<feature type="compositionally biased region" description="Acidic residues" evidence="1">
    <location>
        <begin position="90"/>
        <end position="103"/>
    </location>
</feature>
<feature type="transmembrane region" description="Helical" evidence="2">
    <location>
        <begin position="203"/>
        <end position="225"/>
    </location>
</feature>
<protein>
    <recommendedName>
        <fullName evidence="5">DUF2953 domain-containing protein</fullName>
    </recommendedName>
</protein>
<dbReference type="Pfam" id="PF11167">
    <property type="entry name" value="DUF2953"/>
    <property type="match status" value="1"/>
</dbReference>
<keyword evidence="2" id="KW-0812">Transmembrane</keyword>
<dbReference type="EMBL" id="NGJK01000020">
    <property type="protein sequence ID" value="RAP03515.1"/>
    <property type="molecule type" value="Genomic_DNA"/>
</dbReference>
<evidence type="ECO:0000313" key="3">
    <source>
        <dbReference type="EMBL" id="RAP03515.1"/>
    </source>
</evidence>
<accession>A0A328Q5Q9</accession>
<sequence>MILQIIFMLLLIVILLIFIFFLKPLGVYLSFHRNNQALNGEIIITHYFLKLRYVFEKKALDVFVIWKSRNFLLRTINLDSIDENNSNDNNDGDEDKGEDNTDEYEDEFSSNLLENAKEIYPTLKASTSDLYKIVVLIVTLCKFKESNIKLDFGLKNNNLTIKICNILWAITAPLYPFDIHILITPVINKAVVNFDCEVSFDIIIMNILRIIFKIITSINILKLIIKIIKIARR</sequence>
<comment type="caution">
    <text evidence="3">The sequence shown here is derived from an EMBL/GenBank/DDBJ whole genome shotgun (WGS) entry which is preliminary data.</text>
</comment>
<dbReference type="InterPro" id="IPR021338">
    <property type="entry name" value="DUF2953"/>
</dbReference>
<name>A0A328Q5Q9_9EURY</name>
<feature type="transmembrane region" description="Helical" evidence="2">
    <location>
        <begin position="163"/>
        <end position="183"/>
    </location>
</feature>
<gene>
    <name evidence="3" type="ORF">CA615_01930</name>
</gene>
<feature type="transmembrane region" description="Helical" evidence="2">
    <location>
        <begin position="6"/>
        <end position="29"/>
    </location>
</feature>
<keyword evidence="2" id="KW-1133">Transmembrane helix</keyword>
<dbReference type="AlphaFoldDB" id="A0A328Q5Q9"/>
<dbReference type="Proteomes" id="UP000248557">
    <property type="component" value="Unassembled WGS sequence"/>
</dbReference>
<evidence type="ECO:0000313" key="4">
    <source>
        <dbReference type="Proteomes" id="UP000248557"/>
    </source>
</evidence>
<evidence type="ECO:0008006" key="5">
    <source>
        <dbReference type="Google" id="ProtNLM"/>
    </source>
</evidence>